<feature type="domain" description="Gelsolin-like" evidence="14">
    <location>
        <begin position="457"/>
        <end position="568"/>
    </location>
</feature>
<feature type="domain" description="Gelsolin-like" evidence="14">
    <location>
        <begin position="294"/>
        <end position="327"/>
    </location>
</feature>
<dbReference type="SUPFAM" id="SSF55753">
    <property type="entry name" value="Actin depolymerizing proteins"/>
    <property type="match status" value="6"/>
</dbReference>
<comment type="function">
    <text evidence="12 13">Calcium-regulated, actin-modulating protein that binds to the plus (or barbed) ends of actin monomers or filaments, preventing monomer exchange (end-blocking or capping). It can promote the assembly of monomers into filaments (nucleation) as well as sever filaments already formed. Plays a role in ciliogenesis.</text>
</comment>
<dbReference type="GO" id="GO:0005615">
    <property type="term" value="C:extracellular space"/>
    <property type="evidence" value="ECO:0007669"/>
    <property type="project" value="TreeGrafter"/>
</dbReference>
<dbReference type="PANTHER" id="PTHR11977:SF29">
    <property type="entry name" value="GELSOLIN"/>
    <property type="match status" value="1"/>
</dbReference>
<evidence type="ECO:0000256" key="9">
    <source>
        <dbReference type="ARBA" id="ARBA00022837"/>
    </source>
</evidence>
<dbReference type="GO" id="GO:0046872">
    <property type="term" value="F:metal ion binding"/>
    <property type="evidence" value="ECO:0007669"/>
    <property type="project" value="UniProtKB-KW"/>
</dbReference>
<feature type="domain" description="Gelsolin-like" evidence="14">
    <location>
        <begin position="50"/>
        <end position="133"/>
    </location>
</feature>
<evidence type="ECO:0000256" key="5">
    <source>
        <dbReference type="ARBA" id="ARBA00022490"/>
    </source>
</evidence>
<dbReference type="FunFam" id="3.40.20.10:FF:000005">
    <property type="entry name" value="Gelsolin"/>
    <property type="match status" value="1"/>
</dbReference>
<dbReference type="InterPro" id="IPR029006">
    <property type="entry name" value="ADF-H/Gelsolin-like_dom_sf"/>
</dbReference>
<keyword evidence="4 13" id="KW-0117">Actin capping</keyword>
<evidence type="ECO:0000313" key="15">
    <source>
        <dbReference type="EMBL" id="PWA26956.1"/>
    </source>
</evidence>
<evidence type="ECO:0000256" key="3">
    <source>
        <dbReference type="ARBA" id="ARBA00018797"/>
    </source>
</evidence>
<dbReference type="GO" id="GO:0008154">
    <property type="term" value="P:actin polymerization or depolymerization"/>
    <property type="evidence" value="ECO:0007669"/>
    <property type="project" value="TreeGrafter"/>
</dbReference>
<organism evidence="15 16">
    <name type="scientific">Gambusia affinis</name>
    <name type="common">Western mosquitofish</name>
    <name type="synonym">Heterandria affinis</name>
    <dbReference type="NCBI Taxonomy" id="33528"/>
    <lineage>
        <taxon>Eukaryota</taxon>
        <taxon>Metazoa</taxon>
        <taxon>Chordata</taxon>
        <taxon>Craniata</taxon>
        <taxon>Vertebrata</taxon>
        <taxon>Euteleostomi</taxon>
        <taxon>Actinopterygii</taxon>
        <taxon>Neopterygii</taxon>
        <taxon>Teleostei</taxon>
        <taxon>Neoteleostei</taxon>
        <taxon>Acanthomorphata</taxon>
        <taxon>Ovalentaria</taxon>
        <taxon>Atherinomorphae</taxon>
        <taxon>Cyprinodontiformes</taxon>
        <taxon>Poeciliidae</taxon>
        <taxon>Poeciliinae</taxon>
        <taxon>Gambusia</taxon>
    </lineage>
</organism>
<evidence type="ECO:0000259" key="14">
    <source>
        <dbReference type="Pfam" id="PF00626"/>
    </source>
</evidence>
<evidence type="ECO:0000256" key="13">
    <source>
        <dbReference type="RuleBase" id="RU367130"/>
    </source>
</evidence>
<evidence type="ECO:0000313" key="16">
    <source>
        <dbReference type="Proteomes" id="UP000250572"/>
    </source>
</evidence>
<evidence type="ECO:0000256" key="11">
    <source>
        <dbReference type="ARBA" id="ARBA00023212"/>
    </source>
</evidence>
<dbReference type="CDD" id="cd11289">
    <property type="entry name" value="gelsolin_S2_like"/>
    <property type="match status" value="1"/>
</dbReference>
<dbReference type="Proteomes" id="UP000250572">
    <property type="component" value="Unassembled WGS sequence"/>
</dbReference>
<dbReference type="EMBL" id="NHOQ01001156">
    <property type="protein sequence ID" value="PWA26956.1"/>
    <property type="molecule type" value="Genomic_DNA"/>
</dbReference>
<keyword evidence="16" id="KW-1185">Reference proteome</keyword>
<evidence type="ECO:0000256" key="6">
    <source>
        <dbReference type="ARBA" id="ARBA00022723"/>
    </source>
</evidence>
<dbReference type="FunFam" id="3.40.20.10:FF:000002">
    <property type="entry name" value="Gelsolin"/>
    <property type="match status" value="1"/>
</dbReference>
<dbReference type="PANTHER" id="PTHR11977">
    <property type="entry name" value="VILLIN"/>
    <property type="match status" value="1"/>
</dbReference>
<keyword evidence="11" id="KW-0206">Cytoskeleton</keyword>
<dbReference type="GO" id="GO:0051014">
    <property type="term" value="P:actin filament severing"/>
    <property type="evidence" value="ECO:0007669"/>
    <property type="project" value="UniProtKB-UniRule"/>
</dbReference>
<evidence type="ECO:0000256" key="12">
    <source>
        <dbReference type="ARBA" id="ARBA00025132"/>
    </source>
</evidence>
<keyword evidence="7" id="KW-0677">Repeat</keyword>
<dbReference type="Gene3D" id="3.40.20.10">
    <property type="entry name" value="Severin"/>
    <property type="match status" value="6"/>
</dbReference>
<evidence type="ECO:0000256" key="7">
    <source>
        <dbReference type="ARBA" id="ARBA00022737"/>
    </source>
</evidence>
<name>A0A315VUL0_GAMAF</name>
<comment type="similarity">
    <text evidence="2 13">Belongs to the villin/gelsolin family.</text>
</comment>
<dbReference type="Pfam" id="PF00626">
    <property type="entry name" value="Gelsolin"/>
    <property type="match status" value="5"/>
</dbReference>
<keyword evidence="10 13" id="KW-0009">Actin-binding</keyword>
<dbReference type="AlphaFoldDB" id="A0A315VUL0"/>
<dbReference type="GO" id="GO:0005737">
    <property type="term" value="C:cytoplasm"/>
    <property type="evidence" value="ECO:0007669"/>
    <property type="project" value="UniProtKB-UniRule"/>
</dbReference>
<evidence type="ECO:0000256" key="10">
    <source>
        <dbReference type="ARBA" id="ARBA00023203"/>
    </source>
</evidence>
<dbReference type="GO" id="GO:0007417">
    <property type="term" value="P:central nervous system development"/>
    <property type="evidence" value="ECO:0007669"/>
    <property type="project" value="TreeGrafter"/>
</dbReference>
<reference evidence="15 16" key="1">
    <citation type="journal article" date="2018" name="G3 (Bethesda)">
        <title>A High-Quality Reference Genome for the Invasive Mosquitofish Gambusia affinis Using a Chicago Library.</title>
        <authorList>
            <person name="Hoffberg S.L."/>
            <person name="Troendle N.J."/>
            <person name="Glenn T.C."/>
            <person name="Mahmud O."/>
            <person name="Louha S."/>
            <person name="Chalopin D."/>
            <person name="Bennetzen J.L."/>
            <person name="Mauricio R."/>
        </authorList>
    </citation>
    <scope>NUCLEOTIDE SEQUENCE [LARGE SCALE GENOMIC DNA]</scope>
    <source>
        <strain evidence="15">NE01/NJP1002.9</strain>
        <tissue evidence="15">Muscle</tissue>
    </source>
</reference>
<keyword evidence="9" id="KW-0106">Calcium</keyword>
<gene>
    <name evidence="15" type="ORF">CCH79_00000681</name>
</gene>
<evidence type="ECO:0000256" key="8">
    <source>
        <dbReference type="ARBA" id="ARBA00022794"/>
    </source>
</evidence>
<dbReference type="CDD" id="cd11288">
    <property type="entry name" value="gelsolin_S5_like"/>
    <property type="match status" value="1"/>
</dbReference>
<dbReference type="GO" id="GO:0015629">
    <property type="term" value="C:actin cytoskeleton"/>
    <property type="evidence" value="ECO:0007669"/>
    <property type="project" value="TreeGrafter"/>
</dbReference>
<dbReference type="CDD" id="cd11290">
    <property type="entry name" value="gelsolin_S1_like"/>
    <property type="match status" value="1"/>
</dbReference>
<dbReference type="STRING" id="33528.ENSGAFP00000004773"/>
<dbReference type="GO" id="GO:0051015">
    <property type="term" value="F:actin filament binding"/>
    <property type="evidence" value="ECO:0007669"/>
    <property type="project" value="UniProtKB-UniRule"/>
</dbReference>
<dbReference type="CDD" id="cd11292">
    <property type="entry name" value="gelsolin_S3_like"/>
    <property type="match status" value="1"/>
</dbReference>
<proteinExistence type="inferred from homology"/>
<dbReference type="GO" id="GO:0005546">
    <property type="term" value="F:phosphatidylinositol-4,5-bisphosphate binding"/>
    <property type="evidence" value="ECO:0007669"/>
    <property type="project" value="TreeGrafter"/>
</dbReference>
<keyword evidence="6" id="KW-0479">Metal-binding</keyword>
<protein>
    <recommendedName>
        <fullName evidence="3 13">Gelsolin</fullName>
        <shortName evidence="13">ADF</shortName>
    </recommendedName>
    <alternativeName>
        <fullName evidence="13">Actin-depolymerizing factor</fullName>
    </alternativeName>
</protein>
<dbReference type="GO" id="GO:0060271">
    <property type="term" value="P:cilium assembly"/>
    <property type="evidence" value="ECO:0007669"/>
    <property type="project" value="UniProtKB-UniRule"/>
</dbReference>
<comment type="caution">
    <text evidence="15">The sequence shown here is derived from an EMBL/GenBank/DDBJ whole genome shotgun (WGS) entry which is preliminary data.</text>
</comment>
<evidence type="ECO:0000256" key="1">
    <source>
        <dbReference type="ARBA" id="ARBA00004245"/>
    </source>
</evidence>
<comment type="subcellular location">
    <subcellularLocation>
        <location evidence="1 13">Cytoplasm</location>
        <location evidence="1 13">Cytoskeleton</location>
    </subcellularLocation>
</comment>
<dbReference type="FunFam" id="3.40.20.10:FF:000009">
    <property type="entry name" value="gelsolin isoform X1"/>
    <property type="match status" value="1"/>
</dbReference>
<evidence type="ECO:0000256" key="4">
    <source>
        <dbReference type="ARBA" id="ARBA00022467"/>
    </source>
</evidence>
<dbReference type="CDD" id="cd11293">
    <property type="entry name" value="gelsolin_S4_like"/>
    <property type="match status" value="1"/>
</dbReference>
<feature type="domain" description="Gelsolin-like" evidence="14">
    <location>
        <begin position="172"/>
        <end position="241"/>
    </location>
</feature>
<sequence length="840" mass="92247">MATARRSKGAAATAGGSFVAFPSAGRMAAQHAEFQRAGQNPGLQVWRVENFDLVPVPENLYGGFYTGDAYLVLNTIKQRSGSLQYDLHFWLGDFCSQDESGAAAIFTVQMDDFLGGKPIQYREVQGHESKTFLGYFKSGIKYMKGGVASGFKHVVTNEVSVQRVLQVKGRRVVRATEVPVSWDSFNQGDCFILDLGDEIYQWCGSQSNRFEKLKATQVAKGIRDNERSGRARVYVCDEGAEREKMTEVRPVLGPKPDLPPGASDDIKADASNRKRAKLYKVSNASGGMTVTLVAAENPFAQSALESGDCFILDHGSDGKIFVWKGQHKLRHRTYFSKRWKLNSVILSPGKDANMDERKAALKAADEFIKKMGYPKHTEVQILPESGETPLFKQFFKNWRDKDQTEGLGVAYIANSIAKIEKVAFDAASLHESAAMAAQHGMVDDGTGEKQIWRIEGSDKVAVDPSTYGQFFGGDSYIILYNYRHGGRQGHIIYMCAADEFIKEMGYPKHTEVQILPESGETPLFKQGSDSSQDEIGACAILGSQLDDELGGGPVQVRVVQGKEPAHLMSLFGGQPMVVYRGGTSRDGGQSAPAETRLFQVRSNSAGHTRAVELEAVASNLNSNDAFLLVSPDGASLWVGVGASDTEKQGAQQLCGILGVSASDELSEGGETDQFWAALGGKAEYRTSTRLKDKMDAHPPRLFACSNKTGNFIIEEVPGEMTQDDLATDDVMILDTWEQVFVWIGNEAQEEEKTEAMASAVRYIETDPANRDARTPIVKIKQGFEPPTFSGWFLGWDHDYWTSDPLERAMAELALLCIMSIGSGKMMVEFFSAAMVLRVCR</sequence>
<dbReference type="FunFam" id="3.40.20.10:FF:000001">
    <property type="entry name" value="Gelsolin"/>
    <property type="match status" value="1"/>
</dbReference>
<accession>A0A315VUL0</accession>
<keyword evidence="8" id="KW-0970">Cilium biogenesis/degradation</keyword>
<dbReference type="CDD" id="cd11291">
    <property type="entry name" value="gelsolin_S6_like"/>
    <property type="match status" value="1"/>
</dbReference>
<dbReference type="InterPro" id="IPR007122">
    <property type="entry name" value="Villin/Gelsolin"/>
</dbReference>
<evidence type="ECO:0000256" key="2">
    <source>
        <dbReference type="ARBA" id="ARBA00008418"/>
    </source>
</evidence>
<keyword evidence="5 13" id="KW-0963">Cytoplasm</keyword>
<dbReference type="PRINTS" id="PR00597">
    <property type="entry name" value="GELSOLIN"/>
</dbReference>
<dbReference type="InterPro" id="IPR007123">
    <property type="entry name" value="Gelsolin-like_dom"/>
</dbReference>
<feature type="domain" description="Gelsolin-like" evidence="14">
    <location>
        <begin position="713"/>
        <end position="788"/>
    </location>
</feature>
<dbReference type="GO" id="GO:0051016">
    <property type="term" value="P:barbed-end actin filament capping"/>
    <property type="evidence" value="ECO:0007669"/>
    <property type="project" value="UniProtKB-UniRule"/>
</dbReference>
<dbReference type="SMART" id="SM00262">
    <property type="entry name" value="GEL"/>
    <property type="match status" value="6"/>
</dbReference>